<evidence type="ECO:0000256" key="6">
    <source>
        <dbReference type="PROSITE-ProRule" id="PRU01363"/>
    </source>
</evidence>
<evidence type="ECO:0000256" key="3">
    <source>
        <dbReference type="ARBA" id="ARBA00022679"/>
    </source>
</evidence>
<dbReference type="GO" id="GO:0031177">
    <property type="term" value="F:phosphopantetheine binding"/>
    <property type="evidence" value="ECO:0007669"/>
    <property type="project" value="InterPro"/>
</dbReference>
<dbReference type="Pfam" id="PF23114">
    <property type="entry name" value="NAD-bd_HRPKS_sdrA"/>
    <property type="match status" value="1"/>
</dbReference>
<keyword evidence="3" id="KW-0808">Transferase</keyword>
<organism evidence="10 11">
    <name type="scientific">Fusarium zealandicum</name>
    <dbReference type="NCBI Taxonomy" id="1053134"/>
    <lineage>
        <taxon>Eukaryota</taxon>
        <taxon>Fungi</taxon>
        <taxon>Dikarya</taxon>
        <taxon>Ascomycota</taxon>
        <taxon>Pezizomycotina</taxon>
        <taxon>Sordariomycetes</taxon>
        <taxon>Hypocreomycetidae</taxon>
        <taxon>Hypocreales</taxon>
        <taxon>Nectriaceae</taxon>
        <taxon>Fusarium</taxon>
        <taxon>Fusarium staphyleae species complex</taxon>
    </lineage>
</organism>
<dbReference type="InterPro" id="IPR016036">
    <property type="entry name" value="Malonyl_transacylase_ACP-bd"/>
</dbReference>
<feature type="domain" description="PKS/mFAS DH" evidence="9">
    <location>
        <begin position="935"/>
        <end position="1239"/>
    </location>
</feature>
<keyword evidence="2" id="KW-0597">Phosphoprotein</keyword>
<dbReference type="CDD" id="cd00833">
    <property type="entry name" value="PKS"/>
    <property type="match status" value="1"/>
</dbReference>
<dbReference type="SMART" id="SM00825">
    <property type="entry name" value="PKS_KS"/>
    <property type="match status" value="1"/>
</dbReference>
<dbReference type="EMBL" id="JABEYC010000239">
    <property type="protein sequence ID" value="KAF4980357.1"/>
    <property type="molecule type" value="Genomic_DNA"/>
</dbReference>
<evidence type="ECO:0000256" key="2">
    <source>
        <dbReference type="ARBA" id="ARBA00022553"/>
    </source>
</evidence>
<reference evidence="10" key="2">
    <citation type="submission" date="2020-05" db="EMBL/GenBank/DDBJ databases">
        <authorList>
            <person name="Kim H.-S."/>
            <person name="Proctor R.H."/>
            <person name="Brown D.W."/>
        </authorList>
    </citation>
    <scope>NUCLEOTIDE SEQUENCE</scope>
    <source>
        <strain evidence="10">NRRL 22465</strain>
    </source>
</reference>
<dbReference type="SMART" id="SM00826">
    <property type="entry name" value="PKS_DH"/>
    <property type="match status" value="1"/>
</dbReference>
<dbReference type="SUPFAM" id="SSF47336">
    <property type="entry name" value="ACP-like"/>
    <property type="match status" value="1"/>
</dbReference>
<dbReference type="PANTHER" id="PTHR43775">
    <property type="entry name" value="FATTY ACID SYNTHASE"/>
    <property type="match status" value="1"/>
</dbReference>
<dbReference type="InterPro" id="IPR011032">
    <property type="entry name" value="GroES-like_sf"/>
</dbReference>
<dbReference type="PANTHER" id="PTHR43775:SF29">
    <property type="entry name" value="ASPERFURANONE POLYKETIDE SYNTHASE AFOG-RELATED"/>
    <property type="match status" value="1"/>
</dbReference>
<dbReference type="Gene3D" id="3.30.70.3290">
    <property type="match status" value="1"/>
</dbReference>
<feature type="region of interest" description="N-terminal hotdog fold" evidence="6">
    <location>
        <begin position="935"/>
        <end position="1071"/>
    </location>
</feature>
<dbReference type="Gene3D" id="3.90.180.10">
    <property type="entry name" value="Medium-chain alcohol dehydrogenases, catalytic domain"/>
    <property type="match status" value="1"/>
</dbReference>
<dbReference type="InterPro" id="IPR049551">
    <property type="entry name" value="PKS_DH_C"/>
</dbReference>
<dbReference type="SUPFAM" id="SSF50129">
    <property type="entry name" value="GroES-like"/>
    <property type="match status" value="1"/>
</dbReference>
<name>A0A8H4UNH7_9HYPO</name>
<dbReference type="InterPro" id="IPR036291">
    <property type="entry name" value="NAD(P)-bd_dom_sf"/>
</dbReference>
<dbReference type="PROSITE" id="PS50075">
    <property type="entry name" value="CARRIER"/>
    <property type="match status" value="1"/>
</dbReference>
<evidence type="ECO:0000259" key="7">
    <source>
        <dbReference type="PROSITE" id="PS50075"/>
    </source>
</evidence>
<dbReference type="Gene3D" id="3.10.129.110">
    <property type="entry name" value="Polyketide synthase dehydratase"/>
    <property type="match status" value="1"/>
</dbReference>
<sequence>MDDIAVVGIGLRFPGDASSPEELWKVLERGESQWSEFPKDRLNIDGYYHPGGDRQGSISFRGAHFLKSNFASFDAPVSIRFPPHGSLCVITHLTYPLPLQFFSVAAEDAKAIDPQQRILLEASYEALENAGIRKEDIDGSDTAVYIGSFVKDYEQVCLRDPDWQPQYAATGNGIAIMANRISYFFNLHGPSMTLDTGCSGSLVSVHLAAQSLRSGESSLAIAAGAGMILTPNTIMPMTALNFLSPDGKCFTFDSRANGYGRGEGIGVVVLKRLSDALRDNDTIRAVIRATNVNQDGHTTGTHHASHQTGYVECHGTGTQAGDWRELKAISESLGSVRTVDNPIVVGSLKPNIGHLEGAAGVAGLIKGILTLEHGKIPPNINFEKANPNIDFEDWKVKVPTKVLDWPLPGLRRVSVNCFGFGGTNAHVIMDEAPRYLSARGLKGNHSSIEVANLAKTGQRTTPFEPQLFCFSSHEKSGVRRVIESHLPYLESVKGDETEFLYNYAYTLGSRRSNLEWKHTVVAKSRQDLIDKLQTVDDDQIKRTSQKKQPKICFLFCGQGAQFAQMGKDLLPFEAFRDSLEAASSYMKLTLGSPFDLLEEILKNPGESRISDPRVSQPATTAVQIALVDLLDAFLITPKYVVGHSSGEVAAAFASGALTRKAAWEVAYYRGVAASSINLKAPELQGSMMVVGASLLEVMAHFKITSYTCEIACINSPRSTTLSGRRENIERAYNDFTARNVFCRVLPVKVAYHSSHMLLVENEYKAALGLIAPRKHLNTVKMFSTVTGSPVDSRNLDKNYWASNLVSPVHFVSAMHSMMTLPIEERPDMIIELSPSAALRSPTLDIMSGMETKVLPTYHSTLERKSHGAFSLLQTIGELWGRGSPISMEKVVSRGSYHVPLKCLADLPPYPWNHTKTYWHESHLGRANRFREFPRQDLIGAPTADAISFEPRWRGFLRVSENPWLQDHQVQKTIIYPAAGMVIMALQGASQITKDKDNILGYEITNMRIDKAMIIPSNSHGLEMAMNFKRAAPVSAGQTSGTCFEFCIYSKQLDASWEQNATGSIQVRYKQGDWKASFRQHQTRFESLQAVCKESLVPRQLYELLDIVGMNYGSLFQNITQISKGSNACVSKVRVPDTKSKMPAKFEYDHLIHPATLDSMFQTLFAIDNEPMVPTFIKSIFVSANISRKIGCEFTGYATAARTGIRDATADIAMAQSGWKQPSVIINGLHFTGISNPSPGAGGFLPNHRNLCTQMIWQEDVTFRKTVNLDVFTMCLAYKYPGLSILQVGGSWLTAQKLINTLVHAPGQRPWFSRYSVAQVHPHENTLDILSHVKGTSVEAFVEKRSVDGSEPLPEYHLILVCTEDGVDITSLCTHLKKPGYITESYRHIRGTAFQGQVLLHRYTDEGKNIDMCFQVRRFDPPQDASALPSIIVLLPNKPDPTAQTLAGKLIMRESTLQIRTMQLSEVLEDPARLKGKVVVSLLDFSVAGDDYPSVFHWSETEFNAFHSIQRLAKGVIWVSRGASMAVHNPRGAPIIALARTLVSEDPLKTIVTLDLSIETSLASPSVVQNTIDIFRQAFAVSHGSAPRELEYAERGGKLFIPRLVPVHQLNDIVENGISNEVVKVPFRTYLRHFKLSIRQPGLIDGSMIFSADTTFSPKSGEIEVMFESAPLNHVDFETAMGRAIDSEVGLEICGRVGRIGRNVSGFMPGDRVSGLIVDGAIQSNANIDSRVVRKWTSNLPLGQTVSAYHSLVKIGRLGRGKSVLVHAGASSFGIAAIVVARQVCADIFATVMGPNSSRQRTALERLGLKKGHILEADSDSFARIVRDRTGGKGIDVVYNSTQQHLETNFQCVRTGGTIIQFASKSPCPPTVRVTSTSASYVNFDLSSLMEHDTEYVAELLDEVVKLAQEDAEKFTIDADLVKSVEVTNLKEAFELVDKSPYLGLVSVTASPKNEPQVEIAAAKRIRTLPEVLSTEATYLLAGGLGGLGRSICELLVKNGVQHVAFLSRSGASSETSRRFVEDLQKKGVDARVYQADICDAKALEAVVKEKISLDMPPIKGVFQCAAVIKDAVFENMTYSDWATATKPKTFGSDNLVQIMSTLCQDPFFIFLASSAGVIGNRGQANYAAGNCFEDALAFSQRRLGKHAVSIDLGPVLSAGMLAEDEEILDMLKASGFYGIRHQDFLTMVTHAITMEIAPKVLMPPRVIMGIGTGGLIRQNQPADPYWSRTALYGYLNLVDMPFSDLTVVDGSGEIDMKSMLCCCADADAAAEIVTTGLSHMLAKAMNMLPEEIDTGKPPNVYGVDSLVAVGVRNWVVTNCGVEVSVFEVLSDKTVAELAADIAAKGGFGIEKI</sequence>
<dbReference type="Pfam" id="PF08659">
    <property type="entry name" value="KR"/>
    <property type="match status" value="1"/>
</dbReference>
<dbReference type="PROSITE" id="PS52004">
    <property type="entry name" value="KS3_2"/>
    <property type="match status" value="1"/>
</dbReference>
<dbReference type="Gene3D" id="3.40.50.720">
    <property type="entry name" value="NAD(P)-binding Rossmann-like Domain"/>
    <property type="match status" value="3"/>
</dbReference>
<dbReference type="SMART" id="SM00827">
    <property type="entry name" value="PKS_AT"/>
    <property type="match status" value="1"/>
</dbReference>
<dbReference type="Gene3D" id="3.40.47.10">
    <property type="match status" value="1"/>
</dbReference>
<dbReference type="InterPro" id="IPR001227">
    <property type="entry name" value="Ac_transferase_dom_sf"/>
</dbReference>
<feature type="domain" description="Carrier" evidence="7">
    <location>
        <begin position="2271"/>
        <end position="2345"/>
    </location>
</feature>
<dbReference type="GO" id="GO:0006633">
    <property type="term" value="P:fatty acid biosynthetic process"/>
    <property type="evidence" value="ECO:0007669"/>
    <property type="project" value="TreeGrafter"/>
</dbReference>
<dbReference type="Pfam" id="PF00109">
    <property type="entry name" value="ketoacyl-synt"/>
    <property type="match status" value="2"/>
</dbReference>
<feature type="active site" description="Proton acceptor; for dehydratase activity" evidence="6">
    <location>
        <position position="967"/>
    </location>
</feature>
<dbReference type="InterPro" id="IPR056501">
    <property type="entry name" value="NAD-bd_HRPKS_sdrA"/>
</dbReference>
<protein>
    <recommendedName>
        <fullName evidence="12">Polyketide synthase</fullName>
    </recommendedName>
</protein>
<dbReference type="SMART" id="SM00829">
    <property type="entry name" value="PKS_ER"/>
    <property type="match status" value="1"/>
</dbReference>
<evidence type="ECO:0000313" key="11">
    <source>
        <dbReference type="Proteomes" id="UP000635477"/>
    </source>
</evidence>
<dbReference type="Pfam" id="PF00698">
    <property type="entry name" value="Acyl_transf_1"/>
    <property type="match status" value="1"/>
</dbReference>
<dbReference type="SUPFAM" id="SSF52151">
    <property type="entry name" value="FabD/lysophospholipase-like"/>
    <property type="match status" value="1"/>
</dbReference>
<gene>
    <name evidence="10" type="ORF">FZEAL_3618</name>
</gene>
<keyword evidence="4" id="KW-0560">Oxidoreductase</keyword>
<dbReference type="InterPro" id="IPR049552">
    <property type="entry name" value="PKS_DH_N"/>
</dbReference>
<proteinExistence type="predicted"/>
<dbReference type="Pfam" id="PF02801">
    <property type="entry name" value="Ketoacyl-synt_C"/>
    <property type="match status" value="1"/>
</dbReference>
<dbReference type="SUPFAM" id="SSF55048">
    <property type="entry name" value="Probable ACP-binding domain of malonyl-CoA ACP transacylase"/>
    <property type="match status" value="1"/>
</dbReference>
<dbReference type="SMART" id="SM00823">
    <property type="entry name" value="PKS_PP"/>
    <property type="match status" value="1"/>
</dbReference>
<dbReference type="SUPFAM" id="SSF51735">
    <property type="entry name" value="NAD(P)-binding Rossmann-fold domains"/>
    <property type="match status" value="2"/>
</dbReference>
<dbReference type="InterPro" id="IPR020843">
    <property type="entry name" value="ER"/>
</dbReference>
<dbReference type="GO" id="GO:0004312">
    <property type="term" value="F:fatty acid synthase activity"/>
    <property type="evidence" value="ECO:0007669"/>
    <property type="project" value="TreeGrafter"/>
</dbReference>
<evidence type="ECO:0000259" key="9">
    <source>
        <dbReference type="PROSITE" id="PS52019"/>
    </source>
</evidence>
<dbReference type="PROSITE" id="PS52019">
    <property type="entry name" value="PKS_MFAS_DH"/>
    <property type="match status" value="1"/>
</dbReference>
<dbReference type="InterPro" id="IPR020841">
    <property type="entry name" value="PKS_Beta-ketoAc_synthase_dom"/>
</dbReference>
<dbReference type="GO" id="GO:0016491">
    <property type="term" value="F:oxidoreductase activity"/>
    <property type="evidence" value="ECO:0007669"/>
    <property type="project" value="UniProtKB-KW"/>
</dbReference>
<dbReference type="InterPro" id="IPR049900">
    <property type="entry name" value="PKS_mFAS_DH"/>
</dbReference>
<dbReference type="Pfam" id="PF16197">
    <property type="entry name" value="KAsynt_C_assoc"/>
    <property type="match status" value="1"/>
</dbReference>
<dbReference type="InterPro" id="IPR020807">
    <property type="entry name" value="PKS_DH"/>
</dbReference>
<dbReference type="InterPro" id="IPR020806">
    <property type="entry name" value="PKS_PP-bd"/>
</dbReference>
<keyword evidence="1" id="KW-0596">Phosphopantetheine</keyword>
<dbReference type="InterPro" id="IPR036736">
    <property type="entry name" value="ACP-like_sf"/>
</dbReference>
<dbReference type="InterPro" id="IPR014043">
    <property type="entry name" value="Acyl_transferase_dom"/>
</dbReference>
<reference evidence="10" key="1">
    <citation type="journal article" date="2020" name="BMC Genomics">
        <title>Correction to: Identification and distribution of gene clusters required for synthesis of sphingolipid metabolism inhibitors in diverse species of the filamentous fungus Fusarium.</title>
        <authorList>
            <person name="Kim H.S."/>
            <person name="Lohmar J.M."/>
            <person name="Busman M."/>
            <person name="Brown D.W."/>
            <person name="Naumann T.A."/>
            <person name="Divon H.H."/>
            <person name="Lysoe E."/>
            <person name="Uhlig S."/>
            <person name="Proctor R.H."/>
        </authorList>
    </citation>
    <scope>NUCLEOTIDE SEQUENCE</scope>
    <source>
        <strain evidence="10">NRRL 22465</strain>
    </source>
</reference>
<dbReference type="CDD" id="cd05195">
    <property type="entry name" value="enoyl_red"/>
    <property type="match status" value="1"/>
</dbReference>
<evidence type="ECO:0000256" key="5">
    <source>
        <dbReference type="ARBA" id="ARBA00023268"/>
    </source>
</evidence>
<evidence type="ECO:0000313" key="10">
    <source>
        <dbReference type="EMBL" id="KAF4980357.1"/>
    </source>
</evidence>
<dbReference type="Gene3D" id="3.40.366.10">
    <property type="entry name" value="Malonyl-Coenzyme A Acyl Carrier Protein, domain 2"/>
    <property type="match status" value="1"/>
</dbReference>
<keyword evidence="11" id="KW-1185">Reference proteome</keyword>
<feature type="active site" description="Proton donor; for dehydratase activity" evidence="6">
    <location>
        <position position="1157"/>
    </location>
</feature>
<evidence type="ECO:0000259" key="8">
    <source>
        <dbReference type="PROSITE" id="PS52004"/>
    </source>
</evidence>
<dbReference type="Pfam" id="PF14765">
    <property type="entry name" value="PS-DH"/>
    <property type="match status" value="1"/>
</dbReference>
<dbReference type="SMART" id="SM00822">
    <property type="entry name" value="PKS_KR"/>
    <property type="match status" value="1"/>
</dbReference>
<dbReference type="InterPro" id="IPR009081">
    <property type="entry name" value="PP-bd_ACP"/>
</dbReference>
<evidence type="ECO:0000256" key="4">
    <source>
        <dbReference type="ARBA" id="ARBA00023002"/>
    </source>
</evidence>
<dbReference type="SUPFAM" id="SSF53901">
    <property type="entry name" value="Thiolase-like"/>
    <property type="match status" value="1"/>
</dbReference>
<dbReference type="Gene3D" id="1.10.1200.10">
    <property type="entry name" value="ACP-like"/>
    <property type="match status" value="1"/>
</dbReference>
<dbReference type="Pfam" id="PF21089">
    <property type="entry name" value="PKS_DH_N"/>
    <property type="match status" value="1"/>
</dbReference>
<evidence type="ECO:0008006" key="12">
    <source>
        <dbReference type="Google" id="ProtNLM"/>
    </source>
</evidence>
<keyword evidence="5" id="KW-0511">Multifunctional enzyme</keyword>
<dbReference type="InterPro" id="IPR042104">
    <property type="entry name" value="PKS_dehydratase_sf"/>
</dbReference>
<comment type="caution">
    <text evidence="10">The sequence shown here is derived from an EMBL/GenBank/DDBJ whole genome shotgun (WGS) entry which is preliminary data.</text>
</comment>
<feature type="region of interest" description="C-terminal hotdog fold" evidence="6">
    <location>
        <begin position="1092"/>
        <end position="1239"/>
    </location>
</feature>
<dbReference type="InterPro" id="IPR014031">
    <property type="entry name" value="Ketoacyl_synth_C"/>
</dbReference>
<dbReference type="InterPro" id="IPR016035">
    <property type="entry name" value="Acyl_Trfase/lysoPLipase"/>
</dbReference>
<dbReference type="InterPro" id="IPR057326">
    <property type="entry name" value="KR_dom"/>
</dbReference>
<dbReference type="InterPro" id="IPR032821">
    <property type="entry name" value="PKS_assoc"/>
</dbReference>
<dbReference type="InterPro" id="IPR016039">
    <property type="entry name" value="Thiolase-like"/>
</dbReference>
<dbReference type="InterPro" id="IPR014030">
    <property type="entry name" value="Ketoacyl_synth_N"/>
</dbReference>
<feature type="domain" description="Ketosynthase family 3 (KS3)" evidence="8">
    <location>
        <begin position="1"/>
        <end position="431"/>
    </location>
</feature>
<dbReference type="Proteomes" id="UP000635477">
    <property type="component" value="Unassembled WGS sequence"/>
</dbReference>
<dbReference type="OrthoDB" id="329835at2759"/>
<dbReference type="InterPro" id="IPR050091">
    <property type="entry name" value="PKS_NRPS_Biosynth_Enz"/>
</dbReference>
<dbReference type="InterPro" id="IPR013968">
    <property type="entry name" value="PKS_KR"/>
</dbReference>
<dbReference type="GO" id="GO:0044550">
    <property type="term" value="P:secondary metabolite biosynthetic process"/>
    <property type="evidence" value="ECO:0007669"/>
    <property type="project" value="TreeGrafter"/>
</dbReference>
<accession>A0A8H4UNH7</accession>
<evidence type="ECO:0000256" key="1">
    <source>
        <dbReference type="ARBA" id="ARBA00022450"/>
    </source>
</evidence>